<dbReference type="GO" id="GO:0004930">
    <property type="term" value="F:G protein-coupled receptor activity"/>
    <property type="evidence" value="ECO:0007669"/>
    <property type="project" value="TreeGrafter"/>
</dbReference>
<evidence type="ECO:0000256" key="4">
    <source>
        <dbReference type="ARBA" id="ARBA00023136"/>
    </source>
</evidence>
<dbReference type="Proteomes" id="UP000186955">
    <property type="component" value="Unassembled WGS sequence"/>
</dbReference>
<keyword evidence="10" id="KW-1185">Reference proteome</keyword>
<comment type="subcellular location">
    <subcellularLocation>
        <location evidence="1">Membrane</location>
        <topology evidence="1">Multi-pass membrane protein</topology>
    </subcellularLocation>
</comment>
<evidence type="ECO:0000313" key="10">
    <source>
        <dbReference type="Proteomes" id="UP000186955"/>
    </source>
</evidence>
<dbReference type="EMBL" id="MNBE01000698">
    <property type="protein sequence ID" value="OKO96669.1"/>
    <property type="molecule type" value="Genomic_DNA"/>
</dbReference>
<evidence type="ECO:0000256" key="6">
    <source>
        <dbReference type="SAM" id="Phobius"/>
    </source>
</evidence>
<evidence type="ECO:0000256" key="1">
    <source>
        <dbReference type="ARBA" id="ARBA00004141"/>
    </source>
</evidence>
<feature type="domain" description="Glucose receptor Git3-like N-terminal" evidence="7">
    <location>
        <begin position="50"/>
        <end position="235"/>
    </location>
</feature>
<keyword evidence="3 6" id="KW-1133">Transmembrane helix</keyword>
<evidence type="ECO:0008006" key="11">
    <source>
        <dbReference type="Google" id="ProtNLM"/>
    </source>
</evidence>
<comment type="caution">
    <text evidence="9">The sequence shown here is derived from an EMBL/GenBank/DDBJ whole genome shotgun (WGS) entry which is preliminary data.</text>
</comment>
<dbReference type="AlphaFoldDB" id="A0A1Q5T8W2"/>
<feature type="region of interest" description="Disordered" evidence="5">
    <location>
        <begin position="337"/>
        <end position="356"/>
    </location>
</feature>
<organism evidence="9 10">
    <name type="scientific">Penicillium subrubescens</name>
    <dbReference type="NCBI Taxonomy" id="1316194"/>
    <lineage>
        <taxon>Eukaryota</taxon>
        <taxon>Fungi</taxon>
        <taxon>Dikarya</taxon>
        <taxon>Ascomycota</taxon>
        <taxon>Pezizomycotina</taxon>
        <taxon>Eurotiomycetes</taxon>
        <taxon>Eurotiomycetidae</taxon>
        <taxon>Eurotiales</taxon>
        <taxon>Aspergillaceae</taxon>
        <taxon>Penicillium</taxon>
    </lineage>
</organism>
<dbReference type="STRING" id="1316194.A0A1Q5T8W2"/>
<evidence type="ECO:0000256" key="3">
    <source>
        <dbReference type="ARBA" id="ARBA00022989"/>
    </source>
</evidence>
<evidence type="ECO:0000256" key="2">
    <source>
        <dbReference type="ARBA" id="ARBA00022692"/>
    </source>
</evidence>
<evidence type="ECO:0000256" key="5">
    <source>
        <dbReference type="SAM" id="MobiDB-lite"/>
    </source>
</evidence>
<name>A0A1Q5T8W2_9EURO</name>
<evidence type="ECO:0000259" key="7">
    <source>
        <dbReference type="Pfam" id="PF11710"/>
    </source>
</evidence>
<feature type="transmembrane region" description="Helical" evidence="6">
    <location>
        <begin position="288"/>
        <end position="309"/>
    </location>
</feature>
<dbReference type="InterPro" id="IPR022596">
    <property type="entry name" value="GPR1/2/3_C"/>
</dbReference>
<accession>A0A1Q5T8W2</accession>
<dbReference type="Pfam" id="PF11710">
    <property type="entry name" value="Git3"/>
    <property type="match status" value="1"/>
</dbReference>
<feature type="region of interest" description="Disordered" evidence="5">
    <location>
        <begin position="365"/>
        <end position="389"/>
    </location>
</feature>
<feature type="domain" description="G protein-coupled receptor GPR1/2/3 C-terminal" evidence="8">
    <location>
        <begin position="245"/>
        <end position="313"/>
    </location>
</feature>
<feature type="transmembrane region" description="Helical" evidence="6">
    <location>
        <begin position="39"/>
        <end position="63"/>
    </location>
</feature>
<dbReference type="GO" id="GO:0007189">
    <property type="term" value="P:adenylate cyclase-activating G protein-coupled receptor signaling pathway"/>
    <property type="evidence" value="ECO:0007669"/>
    <property type="project" value="TreeGrafter"/>
</dbReference>
<dbReference type="PANTHER" id="PTHR23112">
    <property type="entry name" value="G PROTEIN-COUPLED RECEPTOR 157-RELATED"/>
    <property type="match status" value="1"/>
</dbReference>
<evidence type="ECO:0000259" key="8">
    <source>
        <dbReference type="Pfam" id="PF11970"/>
    </source>
</evidence>
<sequence length="427" mass="48673">MVMLIHALRALYADGGDSSLARRWEFREESPVEGTNRSLFIAMGVVAILSLTSTLGLLSFLTYRFIFWQRYYKRPLAQNQYVVLIYNLLLVDLQQAIAFLISLHWVFRGSVHFGETACYLQGWWIQIGDPGSGLFVLSIALHTGAVVLRGRQLPFRNFVYCVIALWLFILLLGFIPVGLYGSKAFVITEANWCWLSPENQRERLWGHYLWIFLSEFGTIVLYAIMFFYLRRRMKQAKILRRGQQESLQRLNRVVIYMVIYPVVYVLLSLPLAAGRMATAQGNSPSKDYFAVAGSLMALSGLMDVIVYTVTRRHLITDTEHSTTDRNYENTDSQWQTNITTAGGEGSRPRKGGFRMGSRLSSKFRKSMPTVVDKETRNSPFDDSTDDIVPKDDVEMNTFGVYQETTIEISHEPATPADTMEATPRRSG</sequence>
<dbReference type="Pfam" id="PF11970">
    <property type="entry name" value="GPR_Gpa2_C"/>
    <property type="match status" value="1"/>
</dbReference>
<dbReference type="OrthoDB" id="100006at2759"/>
<feature type="transmembrane region" description="Helical" evidence="6">
    <location>
        <begin position="160"/>
        <end position="187"/>
    </location>
</feature>
<dbReference type="PANTHER" id="PTHR23112:SF41">
    <property type="entry name" value="G-PROTEIN COUPLED RECEPTORS FAMILY 1 PROFILE DOMAIN-CONTAINING PROTEIN-RELATED"/>
    <property type="match status" value="1"/>
</dbReference>
<dbReference type="InterPro" id="IPR023041">
    <property type="entry name" value="Glucose_rcpt_Git3-like_N"/>
</dbReference>
<feature type="transmembrane region" description="Helical" evidence="6">
    <location>
        <begin position="207"/>
        <end position="229"/>
    </location>
</feature>
<feature type="transmembrane region" description="Helical" evidence="6">
    <location>
        <begin position="250"/>
        <end position="273"/>
    </location>
</feature>
<proteinExistence type="predicted"/>
<gene>
    <name evidence="9" type="ORF">PENSUB_10844</name>
</gene>
<evidence type="ECO:0000313" key="9">
    <source>
        <dbReference type="EMBL" id="OKO96669.1"/>
    </source>
</evidence>
<protein>
    <recommendedName>
        <fullName evidence="11">G-protein coupled receptors family 1 profile domain-containing protein</fullName>
    </recommendedName>
</protein>
<dbReference type="Gene3D" id="1.20.1070.10">
    <property type="entry name" value="Rhodopsin 7-helix transmembrane proteins"/>
    <property type="match status" value="1"/>
</dbReference>
<feature type="region of interest" description="Disordered" evidence="5">
    <location>
        <begin position="407"/>
        <end position="427"/>
    </location>
</feature>
<keyword evidence="4 6" id="KW-0472">Membrane</keyword>
<dbReference type="SUPFAM" id="SSF81321">
    <property type="entry name" value="Family A G protein-coupled receptor-like"/>
    <property type="match status" value="1"/>
</dbReference>
<dbReference type="GO" id="GO:0005886">
    <property type="term" value="C:plasma membrane"/>
    <property type="evidence" value="ECO:0007669"/>
    <property type="project" value="TreeGrafter"/>
</dbReference>
<reference evidence="9 10" key="1">
    <citation type="submission" date="2016-10" db="EMBL/GenBank/DDBJ databases">
        <title>Genome sequence of the ascomycete fungus Penicillium subrubescens.</title>
        <authorList>
            <person name="De Vries R.P."/>
            <person name="Peng M."/>
            <person name="Dilokpimol A."/>
            <person name="Hilden K."/>
            <person name="Makela M.R."/>
            <person name="Grigoriev I."/>
            <person name="Riley R."/>
            <person name="Granchi Z."/>
        </authorList>
    </citation>
    <scope>NUCLEOTIDE SEQUENCE [LARGE SCALE GENOMIC DNA]</scope>
    <source>
        <strain evidence="9 10">CBS 132785</strain>
    </source>
</reference>
<feature type="transmembrane region" description="Helical" evidence="6">
    <location>
        <begin position="127"/>
        <end position="148"/>
    </location>
</feature>
<keyword evidence="2 6" id="KW-0812">Transmembrane</keyword>
<feature type="transmembrane region" description="Helical" evidence="6">
    <location>
        <begin position="84"/>
        <end position="107"/>
    </location>
</feature>